<dbReference type="CDD" id="cd04335">
    <property type="entry name" value="PrdX_deacylase"/>
    <property type="match status" value="1"/>
</dbReference>
<dbReference type="InterPro" id="IPR004499">
    <property type="entry name" value="Pro-tRNA-ligase_IIa_arc-type"/>
</dbReference>
<dbReference type="Proteomes" id="UP000008983">
    <property type="component" value="Unassembled WGS sequence"/>
</dbReference>
<dbReference type="PRINTS" id="PR01046">
    <property type="entry name" value="TRNASYNTHPRO"/>
</dbReference>
<dbReference type="GeneID" id="14910171"/>
<dbReference type="Pfam" id="PF09180">
    <property type="entry name" value="ProRS-C_1"/>
    <property type="match status" value="1"/>
</dbReference>
<dbReference type="FunFam" id="3.30.110.30:FF:000007">
    <property type="entry name" value="Prolyl-tRNA synthetase, putative"/>
    <property type="match status" value="1"/>
</dbReference>
<dbReference type="EMBL" id="GL983245">
    <property type="protein sequence ID" value="EGR33982.1"/>
    <property type="molecule type" value="Genomic_DNA"/>
</dbReference>
<dbReference type="eggNOG" id="KOG4163">
    <property type="taxonomic scope" value="Eukaryota"/>
</dbReference>
<comment type="catalytic activity">
    <reaction evidence="8">
        <text>tRNA(Pro) + L-proline + ATP = L-prolyl-tRNA(Pro) + AMP + diphosphate</text>
        <dbReference type="Rhea" id="RHEA:14305"/>
        <dbReference type="Rhea" id="RHEA-COMP:9700"/>
        <dbReference type="Rhea" id="RHEA-COMP:9702"/>
        <dbReference type="ChEBI" id="CHEBI:30616"/>
        <dbReference type="ChEBI" id="CHEBI:33019"/>
        <dbReference type="ChEBI" id="CHEBI:60039"/>
        <dbReference type="ChEBI" id="CHEBI:78442"/>
        <dbReference type="ChEBI" id="CHEBI:78532"/>
        <dbReference type="ChEBI" id="CHEBI:456215"/>
        <dbReference type="EC" id="6.1.1.15"/>
    </reaction>
</comment>
<dbReference type="CDD" id="cd00862">
    <property type="entry name" value="ProRS_anticodon_zinc"/>
    <property type="match status" value="1"/>
</dbReference>
<dbReference type="CDD" id="cd00778">
    <property type="entry name" value="ProRS_core_arch_euk"/>
    <property type="match status" value="1"/>
</dbReference>
<dbReference type="PANTHER" id="PTHR43382:SF2">
    <property type="entry name" value="BIFUNCTIONAL GLUTAMATE_PROLINE--TRNA LIGASE"/>
    <property type="match status" value="1"/>
</dbReference>
<dbReference type="Gene3D" id="3.30.930.10">
    <property type="entry name" value="Bira Bifunctional Protein, Domain 2"/>
    <property type="match status" value="1"/>
</dbReference>
<protein>
    <recommendedName>
        <fullName evidence="1">proline--tRNA ligase</fullName>
        <ecNumber evidence="1">6.1.1.15</ecNumber>
    </recommendedName>
    <alternativeName>
        <fullName evidence="7">Prolyl-tRNA synthetase</fullName>
    </alternativeName>
</protein>
<keyword evidence="5" id="KW-0648">Protein biosynthesis</keyword>
<dbReference type="FunFam" id="3.40.50.800:FF:000005">
    <property type="entry name" value="bifunctional glutamate/proline--tRNA ligase"/>
    <property type="match status" value="1"/>
</dbReference>
<dbReference type="GO" id="GO:0005524">
    <property type="term" value="F:ATP binding"/>
    <property type="evidence" value="ECO:0007669"/>
    <property type="project" value="UniProtKB-KW"/>
</dbReference>
<dbReference type="InterPro" id="IPR004154">
    <property type="entry name" value="Anticodon-bd"/>
</dbReference>
<dbReference type="RefSeq" id="XP_004039286.1">
    <property type="nucleotide sequence ID" value="XM_004039238.1"/>
</dbReference>
<evidence type="ECO:0000313" key="10">
    <source>
        <dbReference type="EMBL" id="EGR33982.1"/>
    </source>
</evidence>
<keyword evidence="3" id="KW-0547">Nucleotide-binding</keyword>
<sequence>MAETQQFLKKTEMLNYLNQLKIEYKYYEHPPVFTVEEMLNNMKLEKAPLIKNLFYVDKKHNYYLIAAKSDTKVEKNFWKNINLAPGNIRFCPEEQTLNVIKCQKGHLNAFSLVNDNEKKVKLIIDKNLESHEYWSFHPMENDATVELKQSEFKKYLSLIGHDFVLAKLDEVEEADKKAQIQQQQKEQENSHETKLKLTVKKEEDLSEWYKQIITKSELIEYYDVSGCYILRPNAYTIWENIQKFFDNLIKQNDVQNAYFPMFVTEKALNKEKEHVEGFSPEVAWVTRSGSTDLPEPIAVRPTSETIMYPAYSKWIKSHRDLPLKLNQWTNVVRWEFKDPTPFIRTREFLWQEGHTAHATKEEADEQTYTILDFYRRVYEEVLAVPVIKGVKSEGEKFPGALYTTTIETCIPTNGRAVQAATSHQLGQNFSKMFNISFLNSKKENTFVWQTSWGLTTRSIGVMVLYHGDNQGLVLPPAVASVQVVIIPIIKTGIDSEQLLQNAHQLKNKLKAAGIRVFVDDRDHQTSGWKYNHWEMKGVPLRFELGPADLDKNEVRAVWRVNGFKEQISQDVVVEATLERFEKIYNIMFENSKKKFAEKQKKANNWQEFMTSLNTRNIVNTPWCNTQQCEKNVKDRSGLESKLAENESGLSGSAKSLCIPLEQEKLEENAVCFACGGKAQVRVFWGRSY</sequence>
<dbReference type="OrthoDB" id="1350766at2759"/>
<name>G0QLC2_ICHMU</name>
<gene>
    <name evidence="10" type="ORF">IMG5_028670</name>
</gene>
<dbReference type="Pfam" id="PF03129">
    <property type="entry name" value="HGTP_anticodon"/>
    <property type="match status" value="1"/>
</dbReference>
<dbReference type="Pfam" id="PF04073">
    <property type="entry name" value="tRNA_edit"/>
    <property type="match status" value="1"/>
</dbReference>
<evidence type="ECO:0000256" key="5">
    <source>
        <dbReference type="ARBA" id="ARBA00022917"/>
    </source>
</evidence>
<accession>G0QLC2</accession>
<dbReference type="InterPro" id="IPR033721">
    <property type="entry name" value="ProRS_core_arch_euk"/>
</dbReference>
<evidence type="ECO:0000256" key="6">
    <source>
        <dbReference type="ARBA" id="ARBA00023146"/>
    </source>
</evidence>
<dbReference type="InterPro" id="IPR036754">
    <property type="entry name" value="YbaK/aa-tRNA-synt-asso_dom_sf"/>
</dbReference>
<dbReference type="Gene3D" id="3.40.50.800">
    <property type="entry name" value="Anticodon-binding domain"/>
    <property type="match status" value="1"/>
</dbReference>
<dbReference type="InterPro" id="IPR016061">
    <property type="entry name" value="Pro-tRNA_ligase_II_C"/>
</dbReference>
<dbReference type="Pfam" id="PF00587">
    <property type="entry name" value="tRNA-synt_2b"/>
    <property type="match status" value="1"/>
</dbReference>
<dbReference type="FunFam" id="3.90.960.10:FF:000005">
    <property type="entry name" value="Putative prolyl-tRNA synthetase"/>
    <property type="match status" value="1"/>
</dbReference>
<dbReference type="Gene3D" id="3.30.110.30">
    <property type="entry name" value="C-terminal domain of ProRS"/>
    <property type="match status" value="1"/>
</dbReference>
<dbReference type="InterPro" id="IPR045864">
    <property type="entry name" value="aa-tRNA-synth_II/BPL/LPL"/>
</dbReference>
<evidence type="ECO:0000256" key="8">
    <source>
        <dbReference type="ARBA" id="ARBA00047671"/>
    </source>
</evidence>
<dbReference type="InterPro" id="IPR017449">
    <property type="entry name" value="Pro-tRNA_synth_II"/>
</dbReference>
<dbReference type="SUPFAM" id="SSF55826">
    <property type="entry name" value="YbaK/ProRS associated domain"/>
    <property type="match status" value="1"/>
</dbReference>
<evidence type="ECO:0000256" key="3">
    <source>
        <dbReference type="ARBA" id="ARBA00022741"/>
    </source>
</evidence>
<dbReference type="Gene3D" id="3.90.960.10">
    <property type="entry name" value="YbaK/aminoacyl-tRNA synthetase-associated domain"/>
    <property type="match status" value="1"/>
</dbReference>
<dbReference type="PANTHER" id="PTHR43382">
    <property type="entry name" value="PROLYL-TRNA SYNTHETASE"/>
    <property type="match status" value="1"/>
</dbReference>
<evidence type="ECO:0000259" key="9">
    <source>
        <dbReference type="PROSITE" id="PS50862"/>
    </source>
</evidence>
<proteinExistence type="inferred from homology"/>
<keyword evidence="6" id="KW-0030">Aminoacyl-tRNA synthetase</keyword>
<dbReference type="EC" id="6.1.1.15" evidence="1"/>
<evidence type="ECO:0000256" key="1">
    <source>
        <dbReference type="ARBA" id="ARBA00012831"/>
    </source>
</evidence>
<dbReference type="GO" id="GO:0004827">
    <property type="term" value="F:proline-tRNA ligase activity"/>
    <property type="evidence" value="ECO:0007669"/>
    <property type="project" value="UniProtKB-EC"/>
</dbReference>
<dbReference type="NCBIfam" id="TIGR00408">
    <property type="entry name" value="proS_fam_I"/>
    <property type="match status" value="1"/>
</dbReference>
<evidence type="ECO:0000256" key="2">
    <source>
        <dbReference type="ARBA" id="ARBA00022598"/>
    </source>
</evidence>
<dbReference type="SUPFAM" id="SSF55681">
    <property type="entry name" value="Class II aaRS and biotin synthetases"/>
    <property type="match status" value="1"/>
</dbReference>
<dbReference type="SUPFAM" id="SSF52954">
    <property type="entry name" value="Class II aaRS ABD-related"/>
    <property type="match status" value="1"/>
</dbReference>
<dbReference type="GO" id="GO:0017101">
    <property type="term" value="C:aminoacyl-tRNA synthetase multienzyme complex"/>
    <property type="evidence" value="ECO:0007669"/>
    <property type="project" value="TreeGrafter"/>
</dbReference>
<dbReference type="GO" id="GO:0002161">
    <property type="term" value="F:aminoacyl-tRNA deacylase activity"/>
    <property type="evidence" value="ECO:0007669"/>
    <property type="project" value="InterPro"/>
</dbReference>
<dbReference type="SMART" id="SM00946">
    <property type="entry name" value="ProRS-C_1"/>
    <property type="match status" value="1"/>
</dbReference>
<reference evidence="10 11" key="1">
    <citation type="submission" date="2011-07" db="EMBL/GenBank/DDBJ databases">
        <authorList>
            <person name="Coyne R."/>
            <person name="Brami D."/>
            <person name="Johnson J."/>
            <person name="Hostetler J."/>
            <person name="Hannick L."/>
            <person name="Clark T."/>
            <person name="Cassidy-Hanley D."/>
            <person name="Inman J."/>
        </authorList>
    </citation>
    <scope>NUCLEOTIDE SEQUENCE [LARGE SCALE GENOMIC DNA]</scope>
    <source>
        <strain evidence="10 11">G5</strain>
    </source>
</reference>
<dbReference type="AlphaFoldDB" id="G0QLC2"/>
<dbReference type="PROSITE" id="PS50862">
    <property type="entry name" value="AA_TRNA_LIGASE_II"/>
    <property type="match status" value="1"/>
</dbReference>
<dbReference type="STRING" id="857967.G0QLC2"/>
<dbReference type="SUPFAM" id="SSF64586">
    <property type="entry name" value="C-terminal domain of ProRS"/>
    <property type="match status" value="1"/>
</dbReference>
<dbReference type="FunCoup" id="G0QLC2">
    <property type="interactions" value="189"/>
</dbReference>
<keyword evidence="4" id="KW-0067">ATP-binding</keyword>
<dbReference type="InParanoid" id="G0QLC2"/>
<dbReference type="HAMAP" id="MF_01571">
    <property type="entry name" value="Pro_tRNA_synth_type3"/>
    <property type="match status" value="1"/>
</dbReference>
<dbReference type="InterPro" id="IPR002316">
    <property type="entry name" value="Pro-tRNA-ligase_IIa"/>
</dbReference>
<dbReference type="OMA" id="EVYWVTH"/>
<organism evidence="10 11">
    <name type="scientific">Ichthyophthirius multifiliis</name>
    <name type="common">White spot disease agent</name>
    <name type="synonym">Ich</name>
    <dbReference type="NCBI Taxonomy" id="5932"/>
    <lineage>
        <taxon>Eukaryota</taxon>
        <taxon>Sar</taxon>
        <taxon>Alveolata</taxon>
        <taxon>Ciliophora</taxon>
        <taxon>Intramacronucleata</taxon>
        <taxon>Oligohymenophorea</taxon>
        <taxon>Hymenostomatida</taxon>
        <taxon>Ophryoglenina</taxon>
        <taxon>Ichthyophthirius</taxon>
    </lineage>
</organism>
<dbReference type="FunFam" id="3.30.930.10:FF:000007">
    <property type="entry name" value="Bifunctional glutamate/proline--tRNA ligase"/>
    <property type="match status" value="1"/>
</dbReference>
<dbReference type="InterPro" id="IPR007214">
    <property type="entry name" value="YbaK/aa-tRNA-synth-assoc-dom"/>
</dbReference>
<dbReference type="InterPro" id="IPR006195">
    <property type="entry name" value="aa-tRNA-synth_II"/>
</dbReference>
<dbReference type="InterPro" id="IPR036621">
    <property type="entry name" value="Anticodon-bd_dom_sf"/>
</dbReference>
<feature type="domain" description="Aminoacyl-transfer RNA synthetases class-II family profile" evidence="9">
    <location>
        <begin position="226"/>
        <end position="475"/>
    </location>
</feature>
<keyword evidence="2 10" id="KW-0436">Ligase</keyword>
<evidence type="ECO:0000313" key="11">
    <source>
        <dbReference type="Proteomes" id="UP000008983"/>
    </source>
</evidence>
<dbReference type="InterPro" id="IPR002314">
    <property type="entry name" value="aa-tRNA-synt_IIb"/>
</dbReference>
<dbReference type="GO" id="GO:0005737">
    <property type="term" value="C:cytoplasm"/>
    <property type="evidence" value="ECO:0007669"/>
    <property type="project" value="InterPro"/>
</dbReference>
<dbReference type="GO" id="GO:0006433">
    <property type="term" value="P:prolyl-tRNA aminoacylation"/>
    <property type="evidence" value="ECO:0007669"/>
    <property type="project" value="InterPro"/>
</dbReference>
<evidence type="ECO:0000256" key="7">
    <source>
        <dbReference type="ARBA" id="ARBA00029731"/>
    </source>
</evidence>
<evidence type="ECO:0000256" key="4">
    <source>
        <dbReference type="ARBA" id="ARBA00022840"/>
    </source>
</evidence>
<keyword evidence="11" id="KW-1185">Reference proteome</keyword>